<dbReference type="VEuPathDB" id="TrichDB:TVAG_396030"/>
<reference evidence="2" key="1">
    <citation type="submission" date="2006-10" db="EMBL/GenBank/DDBJ databases">
        <authorList>
            <person name="Amadeo P."/>
            <person name="Zhao Q."/>
            <person name="Wortman J."/>
            <person name="Fraser-Liggett C."/>
            <person name="Carlton J."/>
        </authorList>
    </citation>
    <scope>NUCLEOTIDE SEQUENCE</scope>
    <source>
        <strain evidence="2">G3</strain>
    </source>
</reference>
<name>A2G608_TRIV3</name>
<dbReference type="Proteomes" id="UP000001542">
    <property type="component" value="Unassembled WGS sequence"/>
</dbReference>
<keyword evidence="3" id="KW-1185">Reference proteome</keyword>
<dbReference type="PANTHER" id="PTHR19051">
    <property type="entry name" value="KERATIN-ASSOCIATED PROTEIN"/>
    <property type="match status" value="1"/>
</dbReference>
<dbReference type="Pfam" id="PF12789">
    <property type="entry name" value="PTR"/>
    <property type="match status" value="1"/>
</dbReference>
<gene>
    <name evidence="2" type="ORF">TVAG_396030</name>
</gene>
<feature type="domain" description="Baseplate structural protein Gp10 C-terminal" evidence="1">
    <location>
        <begin position="463"/>
        <end position="594"/>
    </location>
</feature>
<evidence type="ECO:0000313" key="2">
    <source>
        <dbReference type="EMBL" id="EAX87404.1"/>
    </source>
</evidence>
<accession>A2G608</accession>
<dbReference type="EMBL" id="DS114458">
    <property type="protein sequence ID" value="EAX87404.1"/>
    <property type="molecule type" value="Genomic_DNA"/>
</dbReference>
<dbReference type="InterPro" id="IPR053827">
    <property type="entry name" value="Gp10_C"/>
</dbReference>
<dbReference type="AlphaFoldDB" id="A2G608"/>
<evidence type="ECO:0000313" key="3">
    <source>
        <dbReference type="Proteomes" id="UP000001542"/>
    </source>
</evidence>
<dbReference type="PANTHER" id="PTHR19051:SF32">
    <property type="entry name" value="KERATIN-ASSOCIATED PROTEIN 13-3"/>
    <property type="match status" value="1"/>
</dbReference>
<organism evidence="2 3">
    <name type="scientific">Trichomonas vaginalis (strain ATCC PRA-98 / G3)</name>
    <dbReference type="NCBI Taxonomy" id="412133"/>
    <lineage>
        <taxon>Eukaryota</taxon>
        <taxon>Metamonada</taxon>
        <taxon>Parabasalia</taxon>
        <taxon>Trichomonadida</taxon>
        <taxon>Trichomonadidae</taxon>
        <taxon>Trichomonas</taxon>
    </lineage>
</organism>
<proteinExistence type="predicted"/>
<reference evidence="2" key="2">
    <citation type="journal article" date="2007" name="Science">
        <title>Draft genome sequence of the sexually transmitted pathogen Trichomonas vaginalis.</title>
        <authorList>
            <person name="Carlton J.M."/>
            <person name="Hirt R.P."/>
            <person name="Silva J.C."/>
            <person name="Delcher A.L."/>
            <person name="Schatz M."/>
            <person name="Zhao Q."/>
            <person name="Wortman J.R."/>
            <person name="Bidwell S.L."/>
            <person name="Alsmark U.C.M."/>
            <person name="Besteiro S."/>
            <person name="Sicheritz-Ponten T."/>
            <person name="Noel C.J."/>
            <person name="Dacks J.B."/>
            <person name="Foster P.G."/>
            <person name="Simillion C."/>
            <person name="Van de Peer Y."/>
            <person name="Miranda-Saavedra D."/>
            <person name="Barton G.J."/>
            <person name="Westrop G.D."/>
            <person name="Mueller S."/>
            <person name="Dessi D."/>
            <person name="Fiori P.L."/>
            <person name="Ren Q."/>
            <person name="Paulsen I."/>
            <person name="Zhang H."/>
            <person name="Bastida-Corcuera F.D."/>
            <person name="Simoes-Barbosa A."/>
            <person name="Brown M.T."/>
            <person name="Hayes R.D."/>
            <person name="Mukherjee M."/>
            <person name="Okumura C.Y."/>
            <person name="Schneider R."/>
            <person name="Smith A.J."/>
            <person name="Vanacova S."/>
            <person name="Villalvazo M."/>
            <person name="Haas B.J."/>
            <person name="Pertea M."/>
            <person name="Feldblyum T.V."/>
            <person name="Utterback T.R."/>
            <person name="Shu C.L."/>
            <person name="Osoegawa K."/>
            <person name="de Jong P.J."/>
            <person name="Hrdy I."/>
            <person name="Horvathova L."/>
            <person name="Zubacova Z."/>
            <person name="Dolezal P."/>
            <person name="Malik S.B."/>
            <person name="Logsdon J.M. Jr."/>
            <person name="Henze K."/>
            <person name="Gupta A."/>
            <person name="Wang C.C."/>
            <person name="Dunne R.L."/>
            <person name="Upcroft J.A."/>
            <person name="Upcroft P."/>
            <person name="White O."/>
            <person name="Salzberg S.L."/>
            <person name="Tang P."/>
            <person name="Chiu C.-H."/>
            <person name="Lee Y.-S."/>
            <person name="Embley T.M."/>
            <person name="Coombs G.H."/>
            <person name="Mottram J.C."/>
            <person name="Tachezy J."/>
            <person name="Fraser-Liggett C.M."/>
            <person name="Johnson P.J."/>
        </authorList>
    </citation>
    <scope>NUCLEOTIDE SEQUENCE [LARGE SCALE GENOMIC DNA]</scope>
    <source>
        <strain evidence="2">G3</strain>
    </source>
</reference>
<sequence length="603" mass="70106">MSKETASMREIQHNRQLILQALNKNTTNFSNYSKISESLKEGNLKLTINPMTDEFLFQDSKNHTVCINPTKRTLNEKPIDELLLKADVGNKADKEYVIEKVQEEHDRADATYATKADVDNKADKEYVIEKVQEEHDRADATYATKEHTHPELADKTYVDNKMSSEVTRADKEYSKKTHTHTIANITNLQETLNRKSDVGHTHTIANITNLQETLNRKSDVGHTHTIANITNLQETLNRKSAVGHTHTIANIANLQETLETKADKTYVNEIYQSLVGTTKNIETIVGDFSIYEENKYFRWEFVQSLRNGIRCKLIPKNNNEMYVSYIKNDGTQVKVPLDNNCYLNFYGDEQKKYLRVYEMTDMTLSNVAPAPYYYDYGVDARVDPKKQTLYLDYYRYKRYNAIEKTRIVYYYTDDRNKYYSQDFTYPENIRLYFKKYSDTNQKKPEIVALYFKFKRDNPIISHMFDLMNPVGSIYTSMEARGPQAMFGVGAWEQIVDRFLYCANSSKETGGSKTISGENLPAHSHYVSLTTSREGWHKHRYWDWTGMTKGKGYDVKDDVKFAINCYWDDTWGEGDHTHRVSGYTQTTGQSKDYMPTLHDSLRMV</sequence>
<protein>
    <recommendedName>
        <fullName evidence="1">Baseplate structural protein Gp10 C-terminal domain-containing protein</fullName>
    </recommendedName>
</protein>
<dbReference type="Pfam" id="PF21939">
    <property type="entry name" value="Gp10_C"/>
    <property type="match status" value="1"/>
</dbReference>
<dbReference type="InParanoid" id="A2G608"/>
<evidence type="ECO:0000259" key="1">
    <source>
        <dbReference type="Pfam" id="PF21939"/>
    </source>
</evidence>
<dbReference type="VEuPathDB" id="TrichDB:TVAGG3_0212790"/>